<evidence type="ECO:0000313" key="2">
    <source>
        <dbReference type="EMBL" id="KAK4360964.1"/>
    </source>
</evidence>
<dbReference type="PANTHER" id="PTHR33592">
    <property type="entry name" value="TRANSMEMBRANE PROTEIN"/>
    <property type="match status" value="1"/>
</dbReference>
<keyword evidence="3" id="KW-1185">Reference proteome</keyword>
<feature type="signal peptide" evidence="1">
    <location>
        <begin position="1"/>
        <end position="33"/>
    </location>
</feature>
<name>A0AAE1S148_9SOLA</name>
<reference evidence="2" key="1">
    <citation type="submission" date="2023-12" db="EMBL/GenBank/DDBJ databases">
        <title>Genome assembly of Anisodus tanguticus.</title>
        <authorList>
            <person name="Wang Y.-J."/>
        </authorList>
    </citation>
    <scope>NUCLEOTIDE SEQUENCE</scope>
    <source>
        <strain evidence="2">KB-2021</strain>
        <tissue evidence="2">Leaf</tissue>
    </source>
</reference>
<dbReference type="EMBL" id="JAVYJV010000010">
    <property type="protein sequence ID" value="KAK4360964.1"/>
    <property type="molecule type" value="Genomic_DNA"/>
</dbReference>
<accession>A0AAE1S148</accession>
<proteinExistence type="predicted"/>
<organism evidence="2 3">
    <name type="scientific">Anisodus tanguticus</name>
    <dbReference type="NCBI Taxonomy" id="243964"/>
    <lineage>
        <taxon>Eukaryota</taxon>
        <taxon>Viridiplantae</taxon>
        <taxon>Streptophyta</taxon>
        <taxon>Embryophyta</taxon>
        <taxon>Tracheophyta</taxon>
        <taxon>Spermatophyta</taxon>
        <taxon>Magnoliopsida</taxon>
        <taxon>eudicotyledons</taxon>
        <taxon>Gunneridae</taxon>
        <taxon>Pentapetalae</taxon>
        <taxon>asterids</taxon>
        <taxon>lamiids</taxon>
        <taxon>Solanales</taxon>
        <taxon>Solanaceae</taxon>
        <taxon>Solanoideae</taxon>
        <taxon>Hyoscyameae</taxon>
        <taxon>Anisodus</taxon>
    </lineage>
</organism>
<dbReference type="AlphaFoldDB" id="A0AAE1S148"/>
<gene>
    <name evidence="2" type="ORF">RND71_019916</name>
</gene>
<feature type="chain" id="PRO_5042171549" evidence="1">
    <location>
        <begin position="34"/>
        <end position="108"/>
    </location>
</feature>
<keyword evidence="1" id="KW-0732">Signal</keyword>
<evidence type="ECO:0000256" key="1">
    <source>
        <dbReference type="SAM" id="SignalP"/>
    </source>
</evidence>
<sequence>MMTTQSNNFSSHVRKIIVILLLIYTICSQTSDAGRVLKEKEEYILLPSLQKAPVRTPTPNPGTGARTTTVMTSQITESNFAGRKEIVARPPLPSSTAHVTCKSYYSYD</sequence>
<dbReference type="Proteomes" id="UP001291623">
    <property type="component" value="Unassembled WGS sequence"/>
</dbReference>
<protein>
    <submittedName>
        <fullName evidence="2">Uncharacterized protein</fullName>
    </submittedName>
</protein>
<evidence type="ECO:0000313" key="3">
    <source>
        <dbReference type="Proteomes" id="UP001291623"/>
    </source>
</evidence>
<dbReference type="PANTHER" id="PTHR33592:SF3">
    <property type="entry name" value="TRANSMEMBRANE PROTEIN"/>
    <property type="match status" value="1"/>
</dbReference>
<comment type="caution">
    <text evidence="2">The sequence shown here is derived from an EMBL/GenBank/DDBJ whole genome shotgun (WGS) entry which is preliminary data.</text>
</comment>